<name>A0A9X2J7I1_9GAMM</name>
<evidence type="ECO:0000313" key="2">
    <source>
        <dbReference type="EMBL" id="MCO1337198.1"/>
    </source>
</evidence>
<dbReference type="Pfam" id="PF13808">
    <property type="entry name" value="DDE_Tnp_1_assoc"/>
    <property type="match status" value="1"/>
</dbReference>
<feature type="domain" description="H repeat-associated protein N-terminal" evidence="1">
    <location>
        <begin position="4"/>
        <end position="56"/>
    </location>
</feature>
<feature type="non-terminal residue" evidence="2">
    <location>
        <position position="1"/>
    </location>
</feature>
<gene>
    <name evidence="2" type="ORF">MO867_23035</name>
</gene>
<evidence type="ECO:0000259" key="1">
    <source>
        <dbReference type="Pfam" id="PF13808"/>
    </source>
</evidence>
<dbReference type="InterPro" id="IPR051698">
    <property type="entry name" value="Transposase_11-like"/>
</dbReference>
<reference evidence="2" key="1">
    <citation type="journal article" date="2022" name="Arch. Microbiol.">
        <title>Microbulbifer okhotskensis sp. nov., isolated from a deep bottom sediment of the Okhotsk Sea.</title>
        <authorList>
            <person name="Romanenko L."/>
            <person name="Kurilenko V."/>
            <person name="Otstavnykh N."/>
            <person name="Velansky P."/>
            <person name="Isaeva M."/>
            <person name="Mikhailov V."/>
        </authorList>
    </citation>
    <scope>NUCLEOTIDE SEQUENCE</scope>
    <source>
        <strain evidence="2">OS29</strain>
    </source>
</reference>
<proteinExistence type="predicted"/>
<dbReference type="AlphaFoldDB" id="A0A9X2J7I1"/>
<sequence>SLLHHFDDMDDPRVDRRKLHALPDILLIMFCGVICGAESCRDFVDFAESKKDYLKNLRL</sequence>
<dbReference type="InterPro" id="IPR032806">
    <property type="entry name" value="YbfD_N"/>
</dbReference>
<organism evidence="2 3">
    <name type="scientific">Microbulbifer okhotskensis</name>
    <dbReference type="NCBI Taxonomy" id="2926617"/>
    <lineage>
        <taxon>Bacteria</taxon>
        <taxon>Pseudomonadati</taxon>
        <taxon>Pseudomonadota</taxon>
        <taxon>Gammaproteobacteria</taxon>
        <taxon>Cellvibrionales</taxon>
        <taxon>Microbulbiferaceae</taxon>
        <taxon>Microbulbifer</taxon>
    </lineage>
</organism>
<comment type="caution">
    <text evidence="2">The sequence shown here is derived from an EMBL/GenBank/DDBJ whole genome shotgun (WGS) entry which is preliminary data.</text>
</comment>
<dbReference type="EMBL" id="JALBWM010000493">
    <property type="protein sequence ID" value="MCO1337198.1"/>
    <property type="molecule type" value="Genomic_DNA"/>
</dbReference>
<keyword evidence="3" id="KW-1185">Reference proteome</keyword>
<dbReference type="PANTHER" id="PTHR30298:SF0">
    <property type="entry name" value="PROTEIN YBFL-RELATED"/>
    <property type="match status" value="1"/>
</dbReference>
<dbReference type="Proteomes" id="UP001139028">
    <property type="component" value="Unassembled WGS sequence"/>
</dbReference>
<dbReference type="PANTHER" id="PTHR30298">
    <property type="entry name" value="H REPEAT-ASSOCIATED PREDICTED TRANSPOSASE"/>
    <property type="match status" value="1"/>
</dbReference>
<dbReference type="RefSeq" id="WP_252473485.1">
    <property type="nucleotide sequence ID" value="NZ_JALBWM010000493.1"/>
</dbReference>
<evidence type="ECO:0000313" key="3">
    <source>
        <dbReference type="Proteomes" id="UP001139028"/>
    </source>
</evidence>
<protein>
    <submittedName>
        <fullName evidence="2">Transposase family protein</fullName>
    </submittedName>
</protein>
<accession>A0A9X2J7I1</accession>